<keyword evidence="3" id="KW-1185">Reference proteome</keyword>
<gene>
    <name evidence="1" type="ordered locus">MTR_5g033280</name>
</gene>
<dbReference type="EnsemblPlants" id="AES96103">
    <property type="protein sequence ID" value="AES96103"/>
    <property type="gene ID" value="MTR_5g033280"/>
</dbReference>
<reference evidence="1 3" key="2">
    <citation type="journal article" date="2014" name="BMC Genomics">
        <title>An improved genome release (version Mt4.0) for the model legume Medicago truncatula.</title>
        <authorList>
            <person name="Tang H."/>
            <person name="Krishnakumar V."/>
            <person name="Bidwell S."/>
            <person name="Rosen B."/>
            <person name="Chan A."/>
            <person name="Zhou S."/>
            <person name="Gentzbittel L."/>
            <person name="Childs K.L."/>
            <person name="Yandell M."/>
            <person name="Gundlach H."/>
            <person name="Mayer K.F."/>
            <person name="Schwartz D.C."/>
            <person name="Town C.D."/>
        </authorList>
    </citation>
    <scope>GENOME REANNOTATION</scope>
    <source>
        <strain evidence="2 3">cv. Jemalong A17</strain>
    </source>
</reference>
<dbReference type="EMBL" id="CM001221">
    <property type="protein sequence ID" value="AES96103.1"/>
    <property type="molecule type" value="Genomic_DNA"/>
</dbReference>
<dbReference type="HOGENOM" id="CLU_2889167_0_0_1"/>
<evidence type="ECO:0000313" key="1">
    <source>
        <dbReference type="EMBL" id="AES96103.1"/>
    </source>
</evidence>
<sequence length="63" mass="7868">MSYVLDTEDFLFRMRSRRKALHRKISCHEHEMFQTFVEIRVARFHKSLSFTWYCFFVITILYV</sequence>
<organism evidence="1 3">
    <name type="scientific">Medicago truncatula</name>
    <name type="common">Barrel medic</name>
    <name type="synonym">Medicago tribuloides</name>
    <dbReference type="NCBI Taxonomy" id="3880"/>
    <lineage>
        <taxon>Eukaryota</taxon>
        <taxon>Viridiplantae</taxon>
        <taxon>Streptophyta</taxon>
        <taxon>Embryophyta</taxon>
        <taxon>Tracheophyta</taxon>
        <taxon>Spermatophyta</taxon>
        <taxon>Magnoliopsida</taxon>
        <taxon>eudicotyledons</taxon>
        <taxon>Gunneridae</taxon>
        <taxon>Pentapetalae</taxon>
        <taxon>rosids</taxon>
        <taxon>fabids</taxon>
        <taxon>Fabales</taxon>
        <taxon>Fabaceae</taxon>
        <taxon>Papilionoideae</taxon>
        <taxon>50 kb inversion clade</taxon>
        <taxon>NPAAA clade</taxon>
        <taxon>Hologalegina</taxon>
        <taxon>IRL clade</taxon>
        <taxon>Trifolieae</taxon>
        <taxon>Medicago</taxon>
    </lineage>
</organism>
<proteinExistence type="predicted"/>
<evidence type="ECO:0000313" key="3">
    <source>
        <dbReference type="Proteomes" id="UP000002051"/>
    </source>
</evidence>
<protein>
    <submittedName>
        <fullName evidence="1 2">Uncharacterized protein</fullName>
    </submittedName>
</protein>
<dbReference type="AlphaFoldDB" id="G7JYZ3"/>
<name>G7JYZ3_MEDTR</name>
<dbReference type="PaxDb" id="3880-AES96103"/>
<dbReference type="Proteomes" id="UP000002051">
    <property type="component" value="Chromosome 5"/>
</dbReference>
<reference evidence="2" key="3">
    <citation type="submission" date="2015-04" db="UniProtKB">
        <authorList>
            <consortium name="EnsemblPlants"/>
        </authorList>
    </citation>
    <scope>IDENTIFICATION</scope>
    <source>
        <strain evidence="2">cv. Jemalong A17</strain>
    </source>
</reference>
<accession>G7JYZ3</accession>
<reference evidence="1 3" key="1">
    <citation type="journal article" date="2011" name="Nature">
        <title>The Medicago genome provides insight into the evolution of rhizobial symbioses.</title>
        <authorList>
            <person name="Young N.D."/>
            <person name="Debelle F."/>
            <person name="Oldroyd G.E."/>
            <person name="Geurts R."/>
            <person name="Cannon S.B."/>
            <person name="Udvardi M.K."/>
            <person name="Benedito V.A."/>
            <person name="Mayer K.F."/>
            <person name="Gouzy J."/>
            <person name="Schoof H."/>
            <person name="Van de Peer Y."/>
            <person name="Proost S."/>
            <person name="Cook D.R."/>
            <person name="Meyers B.C."/>
            <person name="Spannagl M."/>
            <person name="Cheung F."/>
            <person name="De Mita S."/>
            <person name="Krishnakumar V."/>
            <person name="Gundlach H."/>
            <person name="Zhou S."/>
            <person name="Mudge J."/>
            <person name="Bharti A.K."/>
            <person name="Murray J.D."/>
            <person name="Naoumkina M.A."/>
            <person name="Rosen B."/>
            <person name="Silverstein K.A."/>
            <person name="Tang H."/>
            <person name="Rombauts S."/>
            <person name="Zhao P.X."/>
            <person name="Zhou P."/>
            <person name="Barbe V."/>
            <person name="Bardou P."/>
            <person name="Bechner M."/>
            <person name="Bellec A."/>
            <person name="Berger A."/>
            <person name="Berges H."/>
            <person name="Bidwell S."/>
            <person name="Bisseling T."/>
            <person name="Choisne N."/>
            <person name="Couloux A."/>
            <person name="Denny R."/>
            <person name="Deshpande S."/>
            <person name="Dai X."/>
            <person name="Doyle J.J."/>
            <person name="Dudez A.M."/>
            <person name="Farmer A.D."/>
            <person name="Fouteau S."/>
            <person name="Franken C."/>
            <person name="Gibelin C."/>
            <person name="Gish J."/>
            <person name="Goldstein S."/>
            <person name="Gonzalez A.J."/>
            <person name="Green P.J."/>
            <person name="Hallab A."/>
            <person name="Hartog M."/>
            <person name="Hua A."/>
            <person name="Humphray S.J."/>
            <person name="Jeong D.H."/>
            <person name="Jing Y."/>
            <person name="Jocker A."/>
            <person name="Kenton S.M."/>
            <person name="Kim D.J."/>
            <person name="Klee K."/>
            <person name="Lai H."/>
            <person name="Lang C."/>
            <person name="Lin S."/>
            <person name="Macmil S.L."/>
            <person name="Magdelenat G."/>
            <person name="Matthews L."/>
            <person name="McCorrison J."/>
            <person name="Monaghan E.L."/>
            <person name="Mun J.H."/>
            <person name="Najar F.Z."/>
            <person name="Nicholson C."/>
            <person name="Noirot C."/>
            <person name="O'Bleness M."/>
            <person name="Paule C.R."/>
            <person name="Poulain J."/>
            <person name="Prion F."/>
            <person name="Qin B."/>
            <person name="Qu C."/>
            <person name="Retzel E.F."/>
            <person name="Riddle C."/>
            <person name="Sallet E."/>
            <person name="Samain S."/>
            <person name="Samson N."/>
            <person name="Sanders I."/>
            <person name="Saurat O."/>
            <person name="Scarpelli C."/>
            <person name="Schiex T."/>
            <person name="Segurens B."/>
            <person name="Severin A.J."/>
            <person name="Sherrier D.J."/>
            <person name="Shi R."/>
            <person name="Sims S."/>
            <person name="Singer S.R."/>
            <person name="Sinharoy S."/>
            <person name="Sterck L."/>
            <person name="Viollet A."/>
            <person name="Wang B.B."/>
            <person name="Wang K."/>
            <person name="Wang M."/>
            <person name="Wang X."/>
            <person name="Warfsmann J."/>
            <person name="Weissenbach J."/>
            <person name="White D.D."/>
            <person name="White J.D."/>
            <person name="Wiley G.B."/>
            <person name="Wincker P."/>
            <person name="Xing Y."/>
            <person name="Yang L."/>
            <person name="Yao Z."/>
            <person name="Ying F."/>
            <person name="Zhai J."/>
            <person name="Zhou L."/>
            <person name="Zuber A."/>
            <person name="Denarie J."/>
            <person name="Dixon R.A."/>
            <person name="May G.D."/>
            <person name="Schwartz D.C."/>
            <person name="Rogers J."/>
            <person name="Quetier F."/>
            <person name="Town C.D."/>
            <person name="Roe B.A."/>
        </authorList>
    </citation>
    <scope>NUCLEOTIDE SEQUENCE [LARGE SCALE GENOMIC DNA]</scope>
    <source>
        <strain evidence="1">A17</strain>
        <strain evidence="2 3">cv. Jemalong A17</strain>
    </source>
</reference>
<evidence type="ECO:0000313" key="2">
    <source>
        <dbReference type="EnsemblPlants" id="AES96103"/>
    </source>
</evidence>